<sequence>MAENSKDLTNIDFDNDWKCYCQESNNKTNEKTILSNAATDQGWSSIELPHIINTSQSTNNSYKWWYCKQFDWTSIDQQSKEQIYLNFESSDIQDNEFEISATIWLNNTEIFSDSISSLKHPIELPSELLHSENKH</sequence>
<reference evidence="1" key="1">
    <citation type="submission" date="2021-02" db="EMBL/GenBank/DDBJ databases">
        <authorList>
            <person name="Nowell W R."/>
        </authorList>
    </citation>
    <scope>NUCLEOTIDE SEQUENCE</scope>
</reference>
<comment type="caution">
    <text evidence="1">The sequence shown here is derived from an EMBL/GenBank/DDBJ whole genome shotgun (WGS) entry which is preliminary data.</text>
</comment>
<dbReference type="SUPFAM" id="SSF49785">
    <property type="entry name" value="Galactose-binding domain-like"/>
    <property type="match status" value="1"/>
</dbReference>
<organism evidence="1 2">
    <name type="scientific">Adineta steineri</name>
    <dbReference type="NCBI Taxonomy" id="433720"/>
    <lineage>
        <taxon>Eukaryota</taxon>
        <taxon>Metazoa</taxon>
        <taxon>Spiralia</taxon>
        <taxon>Gnathifera</taxon>
        <taxon>Rotifera</taxon>
        <taxon>Eurotatoria</taxon>
        <taxon>Bdelloidea</taxon>
        <taxon>Adinetida</taxon>
        <taxon>Adinetidae</taxon>
        <taxon>Adineta</taxon>
    </lineage>
</organism>
<evidence type="ECO:0000313" key="2">
    <source>
        <dbReference type="Proteomes" id="UP000663868"/>
    </source>
</evidence>
<evidence type="ECO:0000313" key="1">
    <source>
        <dbReference type="EMBL" id="CAF4350821.1"/>
    </source>
</evidence>
<dbReference type="EMBL" id="CAJOBB010018636">
    <property type="protein sequence ID" value="CAF4350821.1"/>
    <property type="molecule type" value="Genomic_DNA"/>
</dbReference>
<protein>
    <submittedName>
        <fullName evidence="1">Uncharacterized protein</fullName>
    </submittedName>
</protein>
<name>A0A820LB23_9BILA</name>
<dbReference type="InterPro" id="IPR008979">
    <property type="entry name" value="Galactose-bd-like_sf"/>
</dbReference>
<dbReference type="Proteomes" id="UP000663868">
    <property type="component" value="Unassembled WGS sequence"/>
</dbReference>
<accession>A0A820LB23</accession>
<dbReference type="Gene3D" id="2.60.120.260">
    <property type="entry name" value="Galactose-binding domain-like"/>
    <property type="match status" value="1"/>
</dbReference>
<feature type="non-terminal residue" evidence="1">
    <location>
        <position position="135"/>
    </location>
</feature>
<proteinExistence type="predicted"/>
<dbReference type="AlphaFoldDB" id="A0A820LB23"/>
<gene>
    <name evidence="1" type="ORF">KXQ929_LOCUS48252</name>
</gene>